<dbReference type="EMBL" id="JAWCUA010000001">
    <property type="protein sequence ID" value="MDU0111972.1"/>
    <property type="molecule type" value="Genomic_DNA"/>
</dbReference>
<reference evidence="1 2" key="1">
    <citation type="submission" date="2023-10" db="EMBL/GenBank/DDBJ databases">
        <title>Psychrosphaera aquimaarina strain SW33 isolated from seawater.</title>
        <authorList>
            <person name="Bayburt H."/>
            <person name="Kim J.M."/>
            <person name="Choi B.J."/>
            <person name="Jeon C.O."/>
        </authorList>
    </citation>
    <scope>NUCLEOTIDE SEQUENCE [LARGE SCALE GENOMIC DNA]</scope>
    <source>
        <strain evidence="1 2">KCTC 52743</strain>
    </source>
</reference>
<organism evidence="1 2">
    <name type="scientific">Psychrosphaera aquimarina</name>
    <dbReference type="NCBI Taxonomy" id="2044854"/>
    <lineage>
        <taxon>Bacteria</taxon>
        <taxon>Pseudomonadati</taxon>
        <taxon>Pseudomonadota</taxon>
        <taxon>Gammaproteobacteria</taxon>
        <taxon>Alteromonadales</taxon>
        <taxon>Pseudoalteromonadaceae</taxon>
        <taxon>Psychrosphaera</taxon>
    </lineage>
</organism>
<proteinExistence type="predicted"/>
<gene>
    <name evidence="1" type="ORF">RT723_02920</name>
</gene>
<comment type="caution">
    <text evidence="1">The sequence shown here is derived from an EMBL/GenBank/DDBJ whole genome shotgun (WGS) entry which is preliminary data.</text>
</comment>
<evidence type="ECO:0000313" key="2">
    <source>
        <dbReference type="Proteomes" id="UP001257914"/>
    </source>
</evidence>
<sequence>MKPALTYTWTESLSQWEQIPTGKELKHIQNDIIRRRLKLVLTPFSKTWSFNQCFRY</sequence>
<dbReference type="RefSeq" id="WP_315945818.1">
    <property type="nucleotide sequence ID" value="NZ_JAWCUA010000001.1"/>
</dbReference>
<protein>
    <submittedName>
        <fullName evidence="1">Uncharacterized protein</fullName>
    </submittedName>
</protein>
<accession>A0ABU3QXL2</accession>
<keyword evidence="2" id="KW-1185">Reference proteome</keyword>
<evidence type="ECO:0000313" key="1">
    <source>
        <dbReference type="EMBL" id="MDU0111972.1"/>
    </source>
</evidence>
<name>A0ABU3QXL2_9GAMM</name>
<dbReference type="Proteomes" id="UP001257914">
    <property type="component" value="Unassembled WGS sequence"/>
</dbReference>